<dbReference type="Proteomes" id="UP001165960">
    <property type="component" value="Unassembled WGS sequence"/>
</dbReference>
<accession>A0ACC2S4R0</accession>
<evidence type="ECO:0000313" key="1">
    <source>
        <dbReference type="EMBL" id="KAJ9057300.1"/>
    </source>
</evidence>
<keyword evidence="2" id="KW-1185">Reference proteome</keyword>
<gene>
    <name evidence="1" type="ORF">DSO57_1024060</name>
</gene>
<sequence length="221" mass="24884">MKTTIELCTDHIAELHNNTRKGTRLLISISGIPGSGKTTLASELIACVNSQIDGSPAIALSMDGFHLTKEKLSTFEDPEAAFARRGAPWTFDPEGLLENLRAIKERCSHVVTWPSFDHSVGDPIEGDIAIQPSHHIIIVEGNYLLLDMDPWNKVCEMFDESWFLDCSLQLSEERLVARHLRTGVELDEKSARFRVRNNDLLNAELINKNRLKYDRLISTTN</sequence>
<reference evidence="1" key="1">
    <citation type="submission" date="2022-04" db="EMBL/GenBank/DDBJ databases">
        <title>Genome of the entomopathogenic fungus Entomophthora muscae.</title>
        <authorList>
            <person name="Elya C."/>
            <person name="Lovett B.R."/>
            <person name="Lee E."/>
            <person name="Macias A.M."/>
            <person name="Hajek A.E."/>
            <person name="De Bivort B.L."/>
            <person name="Kasson M.T."/>
            <person name="De Fine Licht H.H."/>
            <person name="Stajich J.E."/>
        </authorList>
    </citation>
    <scope>NUCLEOTIDE SEQUENCE</scope>
    <source>
        <strain evidence="1">Berkeley</strain>
    </source>
</reference>
<protein>
    <submittedName>
        <fullName evidence="1">Uncharacterized protein</fullName>
    </submittedName>
</protein>
<name>A0ACC2S4R0_9FUNG</name>
<comment type="caution">
    <text evidence="1">The sequence shown here is derived from an EMBL/GenBank/DDBJ whole genome shotgun (WGS) entry which is preliminary data.</text>
</comment>
<organism evidence="1 2">
    <name type="scientific">Entomophthora muscae</name>
    <dbReference type="NCBI Taxonomy" id="34485"/>
    <lineage>
        <taxon>Eukaryota</taxon>
        <taxon>Fungi</taxon>
        <taxon>Fungi incertae sedis</taxon>
        <taxon>Zoopagomycota</taxon>
        <taxon>Entomophthoromycotina</taxon>
        <taxon>Entomophthoromycetes</taxon>
        <taxon>Entomophthorales</taxon>
        <taxon>Entomophthoraceae</taxon>
        <taxon>Entomophthora</taxon>
    </lineage>
</organism>
<proteinExistence type="predicted"/>
<evidence type="ECO:0000313" key="2">
    <source>
        <dbReference type="Proteomes" id="UP001165960"/>
    </source>
</evidence>
<dbReference type="EMBL" id="QTSX02005808">
    <property type="protein sequence ID" value="KAJ9057300.1"/>
    <property type="molecule type" value="Genomic_DNA"/>
</dbReference>